<evidence type="ECO:0000313" key="13">
    <source>
        <dbReference type="EMBL" id="SDY76129.1"/>
    </source>
</evidence>
<organism evidence="13 14">
    <name type="scientific">Halopenitus persicus</name>
    <dbReference type="NCBI Taxonomy" id="1048396"/>
    <lineage>
        <taxon>Archaea</taxon>
        <taxon>Methanobacteriati</taxon>
        <taxon>Methanobacteriota</taxon>
        <taxon>Stenosarchaea group</taxon>
        <taxon>Halobacteria</taxon>
        <taxon>Halobacteriales</taxon>
        <taxon>Haloferacaceae</taxon>
        <taxon>Halopenitus</taxon>
    </lineage>
</organism>
<dbReference type="Proteomes" id="UP000199079">
    <property type="component" value="Unassembled WGS sequence"/>
</dbReference>
<keyword evidence="5 10" id="KW-0479">Metal-binding</keyword>
<evidence type="ECO:0000256" key="3">
    <source>
        <dbReference type="ARBA" id="ARBA00011882"/>
    </source>
</evidence>
<comment type="catalytic activity">
    <reaction evidence="9">
        <text>nitric oxide + Fe(III)-[cytochrome c] + H2O = Fe(II)-[cytochrome c] + nitrite + 2 H(+)</text>
        <dbReference type="Rhea" id="RHEA:15233"/>
        <dbReference type="Rhea" id="RHEA-COMP:10350"/>
        <dbReference type="Rhea" id="RHEA-COMP:14399"/>
        <dbReference type="ChEBI" id="CHEBI:15377"/>
        <dbReference type="ChEBI" id="CHEBI:15378"/>
        <dbReference type="ChEBI" id="CHEBI:16301"/>
        <dbReference type="ChEBI" id="CHEBI:16480"/>
        <dbReference type="ChEBI" id="CHEBI:29033"/>
        <dbReference type="ChEBI" id="CHEBI:29034"/>
        <dbReference type="EC" id="1.7.2.1"/>
    </reaction>
</comment>
<dbReference type="GO" id="GO:0050421">
    <property type="term" value="F:nitrite reductase (NO-forming) activity"/>
    <property type="evidence" value="ECO:0007669"/>
    <property type="project" value="UniProtKB-EC"/>
</dbReference>
<keyword evidence="8 10" id="KW-0186">Copper</keyword>
<evidence type="ECO:0000256" key="6">
    <source>
        <dbReference type="ARBA" id="ARBA00022737"/>
    </source>
</evidence>
<dbReference type="InterPro" id="IPR001287">
    <property type="entry name" value="NO2-reductase_Cu"/>
</dbReference>
<proteinExistence type="predicted"/>
<feature type="binding site" description="type 1 copper site" evidence="10">
    <location>
        <position position="145"/>
    </location>
    <ligand>
        <name>Cu cation</name>
        <dbReference type="ChEBI" id="CHEBI:23378"/>
        <label>1</label>
    </ligand>
</feature>
<comment type="cofactor">
    <cofactor evidence="1 10">
        <name>Cu(+)</name>
        <dbReference type="ChEBI" id="CHEBI:49552"/>
    </cofactor>
</comment>
<dbReference type="CDD" id="cd11020">
    <property type="entry name" value="CuRO_1_CuNIR"/>
    <property type="match status" value="1"/>
</dbReference>
<dbReference type="PROSITE" id="PS51318">
    <property type="entry name" value="TAT"/>
    <property type="match status" value="1"/>
</dbReference>
<keyword evidence="14" id="KW-1185">Reference proteome</keyword>
<dbReference type="PANTHER" id="PTHR11709:SF394">
    <property type="entry name" value="FI03373P-RELATED"/>
    <property type="match status" value="1"/>
</dbReference>
<dbReference type="CDD" id="cd04208">
    <property type="entry name" value="CuRO_2_CuNIR"/>
    <property type="match status" value="1"/>
</dbReference>
<keyword evidence="7" id="KW-0560">Oxidoreductase</keyword>
<dbReference type="InterPro" id="IPR011707">
    <property type="entry name" value="Cu-oxidase-like_N"/>
</dbReference>
<evidence type="ECO:0000256" key="5">
    <source>
        <dbReference type="ARBA" id="ARBA00022723"/>
    </source>
</evidence>
<feature type="binding site" description="type 1 copper site" evidence="10">
    <location>
        <position position="180"/>
    </location>
    <ligand>
        <name>Cu cation</name>
        <dbReference type="ChEBI" id="CHEBI:23378"/>
        <label>1</label>
    </ligand>
</feature>
<evidence type="ECO:0000256" key="2">
    <source>
        <dbReference type="ARBA" id="ARBA00011233"/>
    </source>
</evidence>
<reference evidence="14" key="1">
    <citation type="submission" date="2016-10" db="EMBL/GenBank/DDBJ databases">
        <authorList>
            <person name="Varghese N."/>
            <person name="Submissions S."/>
        </authorList>
    </citation>
    <scope>NUCLEOTIDE SEQUENCE [LARGE SCALE GENOMIC DNA]</scope>
    <source>
        <strain evidence="14">DC30,IBRC 10041,KCTC 4046</strain>
    </source>
</reference>
<feature type="binding site" description="type 1 copper site" evidence="10">
    <location>
        <position position="189"/>
    </location>
    <ligand>
        <name>Cu cation</name>
        <dbReference type="ChEBI" id="CHEBI:23378"/>
        <label>1</label>
    </ligand>
</feature>
<dbReference type="EMBL" id="FNPC01000009">
    <property type="protein sequence ID" value="SDY76129.1"/>
    <property type="molecule type" value="Genomic_DNA"/>
</dbReference>
<feature type="region of interest" description="Disordered" evidence="11">
    <location>
        <begin position="37"/>
        <end position="60"/>
    </location>
</feature>
<feature type="binding site" description="type 1 copper site" evidence="10">
    <location>
        <position position="339"/>
    </location>
    <ligand>
        <name>Cu cation</name>
        <dbReference type="ChEBI" id="CHEBI:23378"/>
        <label>1</label>
    </ligand>
</feature>
<evidence type="ECO:0000259" key="12">
    <source>
        <dbReference type="Pfam" id="PF07732"/>
    </source>
</evidence>
<dbReference type="AlphaFoldDB" id="A0A1H3MJ35"/>
<evidence type="ECO:0000256" key="7">
    <source>
        <dbReference type="ARBA" id="ARBA00023002"/>
    </source>
</evidence>
<evidence type="ECO:0000256" key="11">
    <source>
        <dbReference type="SAM" id="MobiDB-lite"/>
    </source>
</evidence>
<comment type="subunit">
    <text evidence="2">Homotrimer.</text>
</comment>
<evidence type="ECO:0000313" key="14">
    <source>
        <dbReference type="Proteomes" id="UP000199079"/>
    </source>
</evidence>
<name>A0A1H3MJ35_9EURY</name>
<dbReference type="FunFam" id="2.60.40.420:FF:000093">
    <property type="entry name" value="Copper-containing nitrite reductase"/>
    <property type="match status" value="1"/>
</dbReference>
<dbReference type="GO" id="GO:0005507">
    <property type="term" value="F:copper ion binding"/>
    <property type="evidence" value="ECO:0007669"/>
    <property type="project" value="InterPro"/>
</dbReference>
<evidence type="ECO:0000256" key="1">
    <source>
        <dbReference type="ARBA" id="ARBA00001960"/>
    </source>
</evidence>
<comment type="cofactor">
    <cofactor evidence="10">
        <name>Cu(2+)</name>
        <dbReference type="ChEBI" id="CHEBI:29036"/>
    </cofactor>
</comment>
<dbReference type="InterPro" id="IPR045087">
    <property type="entry name" value="Cu-oxidase_fam"/>
</dbReference>
<dbReference type="Pfam" id="PF07732">
    <property type="entry name" value="Cu-oxidase_3"/>
    <property type="match status" value="1"/>
</dbReference>
<feature type="binding site" description="type 1 copper site" evidence="10">
    <location>
        <position position="140"/>
    </location>
    <ligand>
        <name>Cu cation</name>
        <dbReference type="ChEBI" id="CHEBI:23378"/>
        <label>1</label>
    </ligand>
</feature>
<dbReference type="EC" id="1.7.2.1" evidence="3"/>
<evidence type="ECO:0000256" key="10">
    <source>
        <dbReference type="PIRSR" id="PIRSR601287-1"/>
    </source>
</evidence>
<evidence type="ECO:0000256" key="9">
    <source>
        <dbReference type="ARBA" id="ARBA00049340"/>
    </source>
</evidence>
<dbReference type="Gene3D" id="2.60.40.420">
    <property type="entry name" value="Cupredoxins - blue copper proteins"/>
    <property type="match status" value="2"/>
</dbReference>
<feature type="domain" description="Plastocyanin-like" evidence="12">
    <location>
        <begin position="97"/>
        <end position="203"/>
    </location>
</feature>
<protein>
    <recommendedName>
        <fullName evidence="4">Copper-containing nitrite reductase</fullName>
        <ecNumber evidence="3">1.7.2.1</ecNumber>
    </recommendedName>
</protein>
<gene>
    <name evidence="13" type="ORF">SAMN05216564_109102</name>
</gene>
<feature type="binding site" description="type 1 copper site" evidence="10">
    <location>
        <position position="194"/>
    </location>
    <ligand>
        <name>Cu cation</name>
        <dbReference type="ChEBI" id="CHEBI:23378"/>
        <label>1</label>
    </ligand>
</feature>
<keyword evidence="6" id="KW-0677">Repeat</keyword>
<dbReference type="InterPro" id="IPR006311">
    <property type="entry name" value="TAT_signal"/>
</dbReference>
<evidence type="ECO:0000256" key="4">
    <source>
        <dbReference type="ARBA" id="ARBA00017290"/>
    </source>
</evidence>
<evidence type="ECO:0000256" key="8">
    <source>
        <dbReference type="ARBA" id="ARBA00023008"/>
    </source>
</evidence>
<accession>A0A1H3MJ35</accession>
<dbReference type="NCBIfam" id="TIGR02376">
    <property type="entry name" value="Cu_nitrite_red"/>
    <property type="match status" value="1"/>
</dbReference>
<dbReference type="PRINTS" id="PR00695">
    <property type="entry name" value="CUNO2RDTASE"/>
</dbReference>
<feature type="binding site" description="type 1 copper site" evidence="10">
    <location>
        <position position="181"/>
    </location>
    <ligand>
        <name>Cu cation</name>
        <dbReference type="ChEBI" id="CHEBI:23378"/>
        <label>1</label>
    </ligand>
</feature>
<dbReference type="InterPro" id="IPR008972">
    <property type="entry name" value="Cupredoxin"/>
</dbReference>
<dbReference type="SUPFAM" id="SSF49503">
    <property type="entry name" value="Cupredoxins"/>
    <property type="match status" value="2"/>
</dbReference>
<dbReference type="PANTHER" id="PTHR11709">
    <property type="entry name" value="MULTI-COPPER OXIDASE"/>
    <property type="match status" value="1"/>
</dbReference>
<sequence>MEGDPMSQSHSIPRRTFMKAAGAGAAVLTAGCLGAPRADAGAQAQTTPEADGGGLDPAKSVDLDRIAADPTDLPDPVDWSEPRHHEIELETTERVAEIEPGVTFDYMTFNDRIPGPMVRVRRGDTVTLRLTSDSGNSLPHNIDFHAVYGPGGGADDTTIAPGESAEIQFKATYPGVFIYHCAVPNMDHHISAGMFGAILVEPEDGLPEVDRELYFGQHELYTTGDTGEKGHHAFDMEAMKAEEPTYVCLNGEAYAFTGDGYGPITVQKGERIRIFHSVGGPNLMSSWHGIGNVWETFYRDGDLVSDPDRYVETAPVAPGTVAAAEIDTPVPGPIKLVDHALSRVARKGMLGVIQVEGEEEPEIFNPDP</sequence>